<dbReference type="EMBL" id="CZBE01000034">
    <property type="protein sequence ID" value="CUQ19062.1"/>
    <property type="molecule type" value="Genomic_DNA"/>
</dbReference>
<dbReference type="AlphaFoldDB" id="A0A174U9U0"/>
<sequence>MRRSFKAQLDRDRKRVFHNSREFAEIREIEYDGDYYKIPVVLDYEAAKDRKKPSTDHAEGIFLVDLVVYIDLDDINRIPRKGNQIAIDGDLYNIVTVENRRGEIVLNLEAFTEFGGV</sequence>
<proteinExistence type="predicted"/>
<evidence type="ECO:0008006" key="3">
    <source>
        <dbReference type="Google" id="ProtNLM"/>
    </source>
</evidence>
<name>A0A174U9U0_9FIRM</name>
<dbReference type="RefSeq" id="WP_055246055.1">
    <property type="nucleotide sequence ID" value="NZ_CAUFHV010000002.1"/>
</dbReference>
<organism evidence="1 2">
    <name type="scientific">Anaerotruncus colihominis</name>
    <dbReference type="NCBI Taxonomy" id="169435"/>
    <lineage>
        <taxon>Bacteria</taxon>
        <taxon>Bacillati</taxon>
        <taxon>Bacillota</taxon>
        <taxon>Clostridia</taxon>
        <taxon>Eubacteriales</taxon>
        <taxon>Oscillospiraceae</taxon>
        <taxon>Anaerotruncus</taxon>
    </lineage>
</organism>
<evidence type="ECO:0000313" key="2">
    <source>
        <dbReference type="Proteomes" id="UP000095765"/>
    </source>
</evidence>
<protein>
    <recommendedName>
        <fullName evidence="3">Phage head-tail adapter protein</fullName>
    </recommendedName>
</protein>
<evidence type="ECO:0000313" key="1">
    <source>
        <dbReference type="EMBL" id="CUQ19062.1"/>
    </source>
</evidence>
<accession>A0A174U9U0</accession>
<dbReference type="OrthoDB" id="9802430at2"/>
<reference evidence="1 2" key="1">
    <citation type="submission" date="2015-09" db="EMBL/GenBank/DDBJ databases">
        <authorList>
            <consortium name="Pathogen Informatics"/>
        </authorList>
    </citation>
    <scope>NUCLEOTIDE SEQUENCE [LARGE SCALE GENOMIC DNA]</scope>
    <source>
        <strain evidence="1 2">2789STDY5834939</strain>
    </source>
</reference>
<dbReference type="Proteomes" id="UP000095765">
    <property type="component" value="Unassembled WGS sequence"/>
</dbReference>
<gene>
    <name evidence="1" type="ORF">ERS852551_03476</name>
</gene>